<dbReference type="GO" id="GO:0005789">
    <property type="term" value="C:endoplasmic reticulum membrane"/>
    <property type="evidence" value="ECO:0007669"/>
    <property type="project" value="UniProtKB-SubCell"/>
</dbReference>
<comment type="catalytic activity">
    <reaction evidence="12">
        <text>a very-long-chain (3R)-3-hydroxyacyl-CoA + NADP(+) = a very-long-chain 3-oxoacyl-CoA + NADPH + H(+)</text>
        <dbReference type="Rhea" id="RHEA:48680"/>
        <dbReference type="ChEBI" id="CHEBI:15378"/>
        <dbReference type="ChEBI" id="CHEBI:57783"/>
        <dbReference type="ChEBI" id="CHEBI:58349"/>
        <dbReference type="ChEBI" id="CHEBI:85440"/>
        <dbReference type="ChEBI" id="CHEBI:90725"/>
        <dbReference type="EC" id="1.1.1.330"/>
    </reaction>
</comment>
<gene>
    <name evidence="14" type="ORF">PICMEDRAFT_16993</name>
</gene>
<keyword evidence="4 12" id="KW-0256">Endoplasmic reticulum</keyword>
<dbReference type="Gene3D" id="3.40.50.720">
    <property type="entry name" value="NAD(P)-binding Rossmann-like Domain"/>
    <property type="match status" value="1"/>
</dbReference>
<dbReference type="InterPro" id="IPR020904">
    <property type="entry name" value="Sc_DH/Rdtase_CS"/>
</dbReference>
<proteinExistence type="inferred from homology"/>
<keyword evidence="3 12" id="KW-0812">Transmembrane</keyword>
<keyword evidence="11 12" id="KW-0275">Fatty acid biosynthesis</keyword>
<keyword evidence="9 12" id="KW-0443">Lipid metabolism</keyword>
<evidence type="ECO:0000256" key="11">
    <source>
        <dbReference type="ARBA" id="ARBA00023160"/>
    </source>
</evidence>
<evidence type="ECO:0000256" key="1">
    <source>
        <dbReference type="ARBA" id="ARBA00005194"/>
    </source>
</evidence>
<evidence type="ECO:0000256" key="8">
    <source>
        <dbReference type="ARBA" id="ARBA00023002"/>
    </source>
</evidence>
<comment type="subcellular location">
    <subcellularLocation>
        <location evidence="12">Endoplasmic reticulum membrane</location>
        <topology evidence="12">Single-pass membrane protein</topology>
    </subcellularLocation>
</comment>
<keyword evidence="7 12" id="KW-1133">Transmembrane helix</keyword>
<dbReference type="OrthoDB" id="5545019at2759"/>
<dbReference type="GeneID" id="30178106"/>
<dbReference type="Proteomes" id="UP000094455">
    <property type="component" value="Unassembled WGS sequence"/>
</dbReference>
<keyword evidence="5 12" id="KW-0276">Fatty acid metabolism</keyword>
<dbReference type="UniPathway" id="UPA00094"/>
<evidence type="ECO:0000256" key="4">
    <source>
        <dbReference type="ARBA" id="ARBA00022824"/>
    </source>
</evidence>
<sequence length="349" mass="37492">MLDLFESFCNCDCSVVKGFLLAAFAVGVFKITTLVLSLGTLLVQAYVLPAVSFAKYGGGKGAWAVITGASDGIGKEYALQLAERGFNIVLVSRTQAKLELVAAEIEGKYKRQTRVVAFDAAEDAPENYAVLAKALEGLPVTILVNNVGQSHAIPVPFLDTSEEEMMRIVTLNNIVTMKITRVVAPVIVANVGKATKLRGLILTMGSFAGLVPSPLLCVYSGSKAFLQNWSTSLAGELKPDGVDVELVISYLVTSAMSKIRRASFTIPNPHRFVASTLRNVGRRVGAQERYATVTPYPAHALMHWGIENSAGVYSKIVNKINFVMHTTIRARALKKAARAAAADTAKKQS</sequence>
<dbReference type="InterPro" id="IPR027533">
    <property type="entry name" value="3_ketoreductase_fungal"/>
</dbReference>
<dbReference type="RefSeq" id="XP_019016817.1">
    <property type="nucleotide sequence ID" value="XM_019161419.1"/>
</dbReference>
<dbReference type="SUPFAM" id="SSF51735">
    <property type="entry name" value="NAD(P)-binding Rossmann-fold domains"/>
    <property type="match status" value="1"/>
</dbReference>
<reference evidence="14 15" key="1">
    <citation type="journal article" date="2016" name="Proc. Natl. Acad. Sci. U.S.A.">
        <title>Comparative genomics of biotechnologically important yeasts.</title>
        <authorList>
            <person name="Riley R."/>
            <person name="Haridas S."/>
            <person name="Wolfe K.H."/>
            <person name="Lopes M.R."/>
            <person name="Hittinger C.T."/>
            <person name="Goeker M."/>
            <person name="Salamov A.A."/>
            <person name="Wisecaver J.H."/>
            <person name="Long T.M."/>
            <person name="Calvey C.H."/>
            <person name="Aerts A.L."/>
            <person name="Barry K.W."/>
            <person name="Choi C."/>
            <person name="Clum A."/>
            <person name="Coughlan A.Y."/>
            <person name="Deshpande S."/>
            <person name="Douglass A.P."/>
            <person name="Hanson S.J."/>
            <person name="Klenk H.-P."/>
            <person name="LaButti K.M."/>
            <person name="Lapidus A."/>
            <person name="Lindquist E.A."/>
            <person name="Lipzen A.M."/>
            <person name="Meier-Kolthoff J.P."/>
            <person name="Ohm R.A."/>
            <person name="Otillar R.P."/>
            <person name="Pangilinan J.L."/>
            <person name="Peng Y."/>
            <person name="Rokas A."/>
            <person name="Rosa C.A."/>
            <person name="Scheuner C."/>
            <person name="Sibirny A.A."/>
            <person name="Slot J.C."/>
            <person name="Stielow J.B."/>
            <person name="Sun H."/>
            <person name="Kurtzman C.P."/>
            <person name="Blackwell M."/>
            <person name="Grigoriev I.V."/>
            <person name="Jeffries T.W."/>
        </authorList>
    </citation>
    <scope>NUCLEOTIDE SEQUENCE [LARGE SCALE GENOMIC DNA]</scope>
    <source>
        <strain evidence="14 15">NRRL Y-2026</strain>
    </source>
</reference>
<dbReference type="PRINTS" id="PR00081">
    <property type="entry name" value="GDHRDH"/>
</dbReference>
<feature type="binding site" evidence="12">
    <location>
        <position position="206"/>
    </location>
    <ligand>
        <name>substrate</name>
    </ligand>
</feature>
<feature type="active site" description="Proton acceptor" evidence="12">
    <location>
        <position position="219"/>
    </location>
</feature>
<comment type="function">
    <text evidence="12">Component of the microsomal membrane bound fatty acid elongation system, which produces the 26-carbon very long-chain fatty acids (VLCFA) from palmitate. Catalyzes the reduction of the 3-ketoacyl-CoA intermediate that is formed in each cycle of fatty acid elongation. VLCFAs serve as precursors for ceramide and sphingolipids.</text>
</comment>
<dbReference type="GO" id="GO:0042761">
    <property type="term" value="P:very long-chain fatty acid biosynthetic process"/>
    <property type="evidence" value="ECO:0007669"/>
    <property type="project" value="EnsemblFungi"/>
</dbReference>
<dbReference type="Pfam" id="PF00106">
    <property type="entry name" value="adh_short"/>
    <property type="match status" value="1"/>
</dbReference>
<dbReference type="GO" id="GO:0030148">
    <property type="term" value="P:sphingolipid biosynthetic process"/>
    <property type="evidence" value="ECO:0007669"/>
    <property type="project" value="EnsemblFungi"/>
</dbReference>
<evidence type="ECO:0000256" key="9">
    <source>
        <dbReference type="ARBA" id="ARBA00023098"/>
    </source>
</evidence>
<keyword evidence="15" id="KW-1185">Reference proteome</keyword>
<keyword evidence="8 12" id="KW-0560">Oxidoreductase</keyword>
<dbReference type="InterPro" id="IPR002347">
    <property type="entry name" value="SDR_fam"/>
</dbReference>
<dbReference type="GO" id="GO:0045703">
    <property type="term" value="F:ketoreductase activity"/>
    <property type="evidence" value="ECO:0007669"/>
    <property type="project" value="UniProtKB-UniRule"/>
</dbReference>
<accession>A0A1E3NHV7</accession>
<evidence type="ECO:0000256" key="7">
    <source>
        <dbReference type="ARBA" id="ARBA00022989"/>
    </source>
</evidence>
<evidence type="ECO:0000256" key="13">
    <source>
        <dbReference type="SAM" id="Phobius"/>
    </source>
</evidence>
<protein>
    <recommendedName>
        <fullName evidence="12">Very-long-chain 3-oxoacyl-CoA reductase</fullName>
        <ecNumber evidence="12">1.1.1.330</ecNumber>
    </recommendedName>
    <alternativeName>
        <fullName evidence="12">3-ketoacyl-CoA reductase</fullName>
        <shortName evidence="12">3-ketoreductase</shortName>
        <shortName evidence="12">KAR</shortName>
    </alternativeName>
    <alternativeName>
        <fullName evidence="12">Microsomal beta-keto-reductase</fullName>
    </alternativeName>
</protein>
<dbReference type="PIRSF" id="PIRSF000126">
    <property type="entry name" value="11-beta-HSD1"/>
    <property type="match status" value="1"/>
</dbReference>
<evidence type="ECO:0000256" key="6">
    <source>
        <dbReference type="ARBA" id="ARBA00022857"/>
    </source>
</evidence>
<name>A0A1E3NHV7_9ASCO</name>
<evidence type="ECO:0000256" key="3">
    <source>
        <dbReference type="ARBA" id="ARBA00022692"/>
    </source>
</evidence>
<dbReference type="PANTHER" id="PTHR43086">
    <property type="entry name" value="VERY-LONG-CHAIN 3-OXOOACYL-COA REDUCTASE"/>
    <property type="match status" value="1"/>
</dbReference>
<keyword evidence="6 12" id="KW-0521">NADP</keyword>
<dbReference type="EMBL" id="KV454004">
    <property type="protein sequence ID" value="ODQ45704.1"/>
    <property type="molecule type" value="Genomic_DNA"/>
</dbReference>
<evidence type="ECO:0000256" key="5">
    <source>
        <dbReference type="ARBA" id="ARBA00022832"/>
    </source>
</evidence>
<evidence type="ECO:0000256" key="2">
    <source>
        <dbReference type="ARBA" id="ARBA00022516"/>
    </source>
</evidence>
<comment type="pathway">
    <text evidence="1">Lipid metabolism; fatty acid biosynthesis.</text>
</comment>
<dbReference type="PROSITE" id="PS00061">
    <property type="entry name" value="ADH_SHORT"/>
    <property type="match status" value="1"/>
</dbReference>
<dbReference type="EC" id="1.1.1.330" evidence="12"/>
<evidence type="ECO:0000313" key="14">
    <source>
        <dbReference type="EMBL" id="ODQ45704.1"/>
    </source>
</evidence>
<evidence type="ECO:0000313" key="15">
    <source>
        <dbReference type="Proteomes" id="UP000094455"/>
    </source>
</evidence>
<feature type="transmembrane region" description="Helical" evidence="13">
    <location>
        <begin position="20"/>
        <end position="48"/>
    </location>
</feature>
<comment type="similarity">
    <text evidence="12">Belongs to the short-chain dehydrogenases/reductases (SDR) family.</text>
</comment>
<dbReference type="InterPro" id="IPR036291">
    <property type="entry name" value="NAD(P)-bd_dom_sf"/>
</dbReference>
<dbReference type="STRING" id="763406.A0A1E3NHV7"/>
<evidence type="ECO:0000256" key="12">
    <source>
        <dbReference type="HAMAP-Rule" id="MF_03107"/>
    </source>
</evidence>
<dbReference type="GO" id="GO:0030497">
    <property type="term" value="P:fatty acid elongation"/>
    <property type="evidence" value="ECO:0007669"/>
    <property type="project" value="UniProtKB-UniRule"/>
</dbReference>
<dbReference type="HAMAP" id="MF_03107">
    <property type="entry name" value="3_ketoreductase"/>
    <property type="match status" value="1"/>
</dbReference>
<keyword evidence="2 12" id="KW-0444">Lipid biosynthesis</keyword>
<keyword evidence="10 12" id="KW-0472">Membrane</keyword>
<dbReference type="PANTHER" id="PTHR43086:SF2">
    <property type="entry name" value="HYDROXYSTEROID DEHYDROGENASE-LIKE PROTEIN 1"/>
    <property type="match status" value="1"/>
</dbReference>
<dbReference type="FunFam" id="3.40.50.720:FF:000317">
    <property type="entry name" value="Very-long-chain 3-oxoacyl-CoA reductase"/>
    <property type="match status" value="1"/>
</dbReference>
<organism evidence="14 15">
    <name type="scientific">Pichia membranifaciens NRRL Y-2026</name>
    <dbReference type="NCBI Taxonomy" id="763406"/>
    <lineage>
        <taxon>Eukaryota</taxon>
        <taxon>Fungi</taxon>
        <taxon>Dikarya</taxon>
        <taxon>Ascomycota</taxon>
        <taxon>Saccharomycotina</taxon>
        <taxon>Pichiomycetes</taxon>
        <taxon>Pichiales</taxon>
        <taxon>Pichiaceae</taxon>
        <taxon>Pichia</taxon>
    </lineage>
</organism>
<dbReference type="GO" id="GO:0141040">
    <property type="term" value="F:very-long-chain 3-oxoacyl-CoA reductase activity"/>
    <property type="evidence" value="ECO:0007669"/>
    <property type="project" value="UniProtKB-EC"/>
</dbReference>
<dbReference type="CDD" id="cd05356">
    <property type="entry name" value="17beta-HSD1_like_SDR_c"/>
    <property type="match status" value="1"/>
</dbReference>
<evidence type="ECO:0000256" key="10">
    <source>
        <dbReference type="ARBA" id="ARBA00023136"/>
    </source>
</evidence>
<dbReference type="AlphaFoldDB" id="A0A1E3NHV7"/>